<dbReference type="EMBL" id="VJMJ01000071">
    <property type="protein sequence ID" value="KAF0738675.1"/>
    <property type="molecule type" value="Genomic_DNA"/>
</dbReference>
<gene>
    <name evidence="1" type="ORF">Ae201684_005602</name>
</gene>
<evidence type="ECO:0000313" key="1">
    <source>
        <dbReference type="EMBL" id="KAF0738675.1"/>
    </source>
</evidence>
<dbReference type="Proteomes" id="UP000481153">
    <property type="component" value="Unassembled WGS sequence"/>
</dbReference>
<name>A0A6G0XF22_9STRA</name>
<dbReference type="AlphaFoldDB" id="A0A6G0XF22"/>
<accession>A0A6G0XF22</accession>
<proteinExistence type="predicted"/>
<evidence type="ECO:0000313" key="2">
    <source>
        <dbReference type="Proteomes" id="UP000481153"/>
    </source>
</evidence>
<comment type="caution">
    <text evidence="1">The sequence shown here is derived from an EMBL/GenBank/DDBJ whole genome shotgun (WGS) entry which is preliminary data.</text>
</comment>
<dbReference type="VEuPathDB" id="FungiDB:AeMF1_003864"/>
<protein>
    <submittedName>
        <fullName evidence="1">Uncharacterized protein</fullName>
    </submittedName>
</protein>
<organism evidence="1 2">
    <name type="scientific">Aphanomyces euteiches</name>
    <dbReference type="NCBI Taxonomy" id="100861"/>
    <lineage>
        <taxon>Eukaryota</taxon>
        <taxon>Sar</taxon>
        <taxon>Stramenopiles</taxon>
        <taxon>Oomycota</taxon>
        <taxon>Saprolegniomycetes</taxon>
        <taxon>Saprolegniales</taxon>
        <taxon>Verrucalvaceae</taxon>
        <taxon>Aphanomyces</taxon>
    </lineage>
</organism>
<keyword evidence="2" id="KW-1185">Reference proteome</keyword>
<reference evidence="1 2" key="1">
    <citation type="submission" date="2019-07" db="EMBL/GenBank/DDBJ databases">
        <title>Genomics analysis of Aphanomyces spp. identifies a new class of oomycete effector associated with host adaptation.</title>
        <authorList>
            <person name="Gaulin E."/>
        </authorList>
    </citation>
    <scope>NUCLEOTIDE SEQUENCE [LARGE SCALE GENOMIC DNA]</scope>
    <source>
        <strain evidence="1 2">ATCC 201684</strain>
    </source>
</reference>
<sequence length="481" mass="53282">MALRGTQEHAICTGKSFLRVQAGGTQSQNRSLFNQLVDYLQVRNEAYSTVERPLSSHLTTPSALPGLLTQHDAVWNHTRVPICTYPAPGTLLNSINGTDIRRLRFHFPVISSNPSALPGYPLSTEFRHTQHEGPLAIEATCAKYLAKTEAEFKHGHDAAWRLVRGVALRVNERGLIECFPDQANPSSCQRFNASVSPPTHSVASPSPPTCPSLEKDDPSLAGLCDWSYDHLGNAADKCFTYSKYSIQNLDTGRSQPLHLETMEVQPFCKLVSWPESEPCRATLTQWHMTVACCKSFASVAVEMETKGHSSSSLAFEVTIPASAGDLAEPQNSTWSPMDAALHFHIPQCLQRPDDEDPWCRQVREWHLAKCVVPHIKPQWCFDELETWTRNAFLHDQQGDSSFLPMVNLQCSPVDAMKILASHSNFPLESTSTKVVAIVGLVAGILAGLLVESSTRRGKHNSIKDRQHTIPNATEYAFDMDS</sequence>